<dbReference type="HAMAP" id="MF_00489">
    <property type="entry name" value="UPF0178"/>
    <property type="match status" value="1"/>
</dbReference>
<dbReference type="NCBIfam" id="NF001095">
    <property type="entry name" value="PRK00124.1"/>
    <property type="match status" value="1"/>
</dbReference>
<dbReference type="InterPro" id="IPR003791">
    <property type="entry name" value="UPF0178"/>
</dbReference>
<evidence type="ECO:0000313" key="4">
    <source>
        <dbReference type="EMBL" id="RNA68880.1"/>
    </source>
</evidence>
<evidence type="ECO:0000256" key="3">
    <source>
        <dbReference type="SAM" id="MobiDB-lite"/>
    </source>
</evidence>
<feature type="region of interest" description="Disordered" evidence="3">
    <location>
        <begin position="120"/>
        <end position="140"/>
    </location>
</feature>
<dbReference type="Pfam" id="PF02639">
    <property type="entry name" value="DUF188"/>
    <property type="match status" value="1"/>
</dbReference>
<comment type="similarity">
    <text evidence="1 2">Belongs to the UPF0178 family.</text>
</comment>
<dbReference type="AlphaFoldDB" id="A0A3M7TTA7"/>
<keyword evidence="5" id="KW-1185">Reference proteome</keyword>
<dbReference type="PANTHER" id="PTHR35146:SF1">
    <property type="entry name" value="UPF0178 PROTEIN YAII"/>
    <property type="match status" value="1"/>
</dbReference>
<dbReference type="PANTHER" id="PTHR35146">
    <property type="entry name" value="UPF0178 PROTEIN YAII"/>
    <property type="match status" value="1"/>
</dbReference>
<reference evidence="4 5" key="1">
    <citation type="submission" date="2018-10" db="EMBL/GenBank/DDBJ databases">
        <title>Bacillus Keqinensis sp. nov., a moderately halophilic bacterium isolated from a saline-alkaline lake.</title>
        <authorList>
            <person name="Wang H."/>
        </authorList>
    </citation>
    <scope>NUCLEOTIDE SEQUENCE [LARGE SCALE GENOMIC DNA]</scope>
    <source>
        <strain evidence="4 5">KQ-3</strain>
    </source>
</reference>
<evidence type="ECO:0000256" key="1">
    <source>
        <dbReference type="ARBA" id="ARBA00008522"/>
    </source>
</evidence>
<name>A0A3M7TTA7_9BACI</name>
<dbReference type="RefSeq" id="WP_122896402.1">
    <property type="nucleotide sequence ID" value="NZ_RHIB01000001.1"/>
</dbReference>
<protein>
    <recommendedName>
        <fullName evidence="2">UPF0178 protein EBO34_02635</fullName>
    </recommendedName>
</protein>
<gene>
    <name evidence="4" type="ORF">EBO34_02635</name>
</gene>
<accession>A0A3M7TTA7</accession>
<comment type="caution">
    <text evidence="4">The sequence shown here is derived from an EMBL/GenBank/DDBJ whole genome shotgun (WGS) entry which is preliminary data.</text>
</comment>
<proteinExistence type="inferred from homology"/>
<feature type="compositionally biased region" description="Basic residues" evidence="3">
    <location>
        <begin position="120"/>
        <end position="131"/>
    </location>
</feature>
<evidence type="ECO:0000313" key="5">
    <source>
        <dbReference type="Proteomes" id="UP000278746"/>
    </source>
</evidence>
<sequence>MSHNSRTVFIDGDACPVRDEAVRISGRYDLPVVLVSSYAHETSKTFPSHVQKITVDQEAEAADMAIVKGVKKGDVVITQDHGLAGLLIAKGVHVLTPRGRIITDLYINTLLSIRHDQGKLRRAGKKTKGPKKMSNEDRRHFENQFEKILSNRQEF</sequence>
<dbReference type="OrthoDB" id="9798918at2"/>
<evidence type="ECO:0000256" key="2">
    <source>
        <dbReference type="HAMAP-Rule" id="MF_00489"/>
    </source>
</evidence>
<dbReference type="EMBL" id="RHIB01000001">
    <property type="protein sequence ID" value="RNA68880.1"/>
    <property type="molecule type" value="Genomic_DNA"/>
</dbReference>
<dbReference type="Proteomes" id="UP000278746">
    <property type="component" value="Unassembled WGS sequence"/>
</dbReference>
<organism evidence="4 5">
    <name type="scientific">Alteribacter keqinensis</name>
    <dbReference type="NCBI Taxonomy" id="2483800"/>
    <lineage>
        <taxon>Bacteria</taxon>
        <taxon>Bacillati</taxon>
        <taxon>Bacillota</taxon>
        <taxon>Bacilli</taxon>
        <taxon>Bacillales</taxon>
        <taxon>Bacillaceae</taxon>
        <taxon>Alteribacter</taxon>
    </lineage>
</organism>